<accession>A0A1B9GQT4</accession>
<protein>
    <recommendedName>
        <fullName evidence="4">TatD DNase</fullName>
    </recommendedName>
</protein>
<reference evidence="3" key="2">
    <citation type="submission" date="2013-12" db="EMBL/GenBank/DDBJ databases">
        <title>Evolution of pathogenesis and genome organization in the Tremellales.</title>
        <authorList>
            <person name="Cuomo C."/>
            <person name="Litvintseva A."/>
            <person name="Heitman J."/>
            <person name="Chen Y."/>
            <person name="Sun S."/>
            <person name="Springer D."/>
            <person name="Dromer F."/>
            <person name="Young S."/>
            <person name="Zeng Q."/>
            <person name="Chapman S."/>
            <person name="Gujja S."/>
            <person name="Saif S."/>
            <person name="Birren B."/>
        </authorList>
    </citation>
    <scope>NUCLEOTIDE SEQUENCE [LARGE SCALE GENOMIC DNA]</scope>
    <source>
        <strain evidence="3">BCC8398</strain>
    </source>
</reference>
<feature type="compositionally biased region" description="Basic and acidic residues" evidence="1">
    <location>
        <begin position="1"/>
        <end position="14"/>
    </location>
</feature>
<sequence length="526" mass="58326">MCPGHDHEYGESEHQLGTSASTPASRPKCSNAKAKAKGKGKTDSGPHDGSISEEVCIPPPDWEQLALPPDHVLSHLTDAHCHPTDLKHQPSVYDNVKLGGLASMATIVGDQDKVRDLSIERWWYRDTSGNGGPSSDSDGPSEIGTHVSARSKRGKDGKGVGVVACYGYHPWFTHLYTLSPPDSIPSKDEHYHALFSPSSPKQKDLLKTLLPYLPDPIPFAPLLDNLREDIRRSLGEGRLTMLGEVGLDGSAKMRWPKAARHLHPDHIDLSSDAAPSRNGEEEEWKRLTPFKVPMAHQRAILDLQMDVAVELGVNISFHSVACAGPSLDALTAMRDRHGGRFTNRVNVDLHSAGGWSGPFWSQAEKNLLNLYASPSIFITGRSPTASSLIQTISTDRILVESDSHDVRLSDRVVWAAAVWISRIKGWNLEGRDREGVEEGNRERDAISKKNGDQDTPKGEDKHQEETAPVRVPEWTLKDELRKEEQAEKQGLNVDSKGRIKSKSPDEIWTVRTLERNWARFMRLIDD</sequence>
<dbReference type="AlphaFoldDB" id="A0A1B9GQT4"/>
<evidence type="ECO:0000313" key="3">
    <source>
        <dbReference type="Proteomes" id="UP000092666"/>
    </source>
</evidence>
<feature type="region of interest" description="Disordered" evidence="1">
    <location>
        <begin position="432"/>
        <end position="499"/>
    </location>
</feature>
<dbReference type="Gene3D" id="3.20.20.140">
    <property type="entry name" value="Metal-dependent hydrolases"/>
    <property type="match status" value="1"/>
</dbReference>
<dbReference type="GO" id="GO:0016788">
    <property type="term" value="F:hydrolase activity, acting on ester bonds"/>
    <property type="evidence" value="ECO:0007669"/>
    <property type="project" value="InterPro"/>
</dbReference>
<evidence type="ECO:0000256" key="1">
    <source>
        <dbReference type="SAM" id="MobiDB-lite"/>
    </source>
</evidence>
<feature type="compositionally biased region" description="Polar residues" evidence="1">
    <location>
        <begin position="15"/>
        <end position="24"/>
    </location>
</feature>
<dbReference type="OrthoDB" id="413993at2759"/>
<proteinExistence type="predicted"/>
<feature type="compositionally biased region" description="Basic and acidic residues" evidence="1">
    <location>
        <begin position="475"/>
        <end position="487"/>
    </location>
</feature>
<feature type="region of interest" description="Disordered" evidence="1">
    <location>
        <begin position="126"/>
        <end position="157"/>
    </location>
</feature>
<dbReference type="InterPro" id="IPR053044">
    <property type="entry name" value="Metallo-hydrolase/TatD-type"/>
</dbReference>
<name>A0A1B9GQT4_9TREE</name>
<gene>
    <name evidence="2" type="ORF">I316_04805</name>
</gene>
<evidence type="ECO:0008006" key="4">
    <source>
        <dbReference type="Google" id="ProtNLM"/>
    </source>
</evidence>
<keyword evidence="3" id="KW-1185">Reference proteome</keyword>
<evidence type="ECO:0000313" key="2">
    <source>
        <dbReference type="EMBL" id="OCF33386.1"/>
    </source>
</evidence>
<feature type="compositionally biased region" description="Basic and acidic residues" evidence="1">
    <location>
        <begin position="432"/>
        <end position="467"/>
    </location>
</feature>
<dbReference type="InterPro" id="IPR001130">
    <property type="entry name" value="TatD-like"/>
</dbReference>
<dbReference type="PANTHER" id="PTHR47345:SF1">
    <property type="entry name" value="CUT9-INTERACTING PROTEIN SCN1"/>
    <property type="match status" value="1"/>
</dbReference>
<reference evidence="2 3" key="1">
    <citation type="submission" date="2013-07" db="EMBL/GenBank/DDBJ databases">
        <title>The Genome Sequence of Cryptococcus heveanensis BCC8398.</title>
        <authorList>
            <consortium name="The Broad Institute Genome Sequencing Platform"/>
            <person name="Cuomo C."/>
            <person name="Litvintseva A."/>
            <person name="Chen Y."/>
            <person name="Heitman J."/>
            <person name="Sun S."/>
            <person name="Springer D."/>
            <person name="Dromer F."/>
            <person name="Young S.K."/>
            <person name="Zeng Q."/>
            <person name="Gargeya S."/>
            <person name="Fitzgerald M."/>
            <person name="Abouelleil A."/>
            <person name="Alvarado L."/>
            <person name="Berlin A.M."/>
            <person name="Chapman S.B."/>
            <person name="Dewar J."/>
            <person name="Goldberg J."/>
            <person name="Griggs A."/>
            <person name="Gujja S."/>
            <person name="Hansen M."/>
            <person name="Howarth C."/>
            <person name="Imamovic A."/>
            <person name="Larimer J."/>
            <person name="McCowan C."/>
            <person name="Murphy C."/>
            <person name="Pearson M."/>
            <person name="Priest M."/>
            <person name="Roberts A."/>
            <person name="Saif S."/>
            <person name="Shea T."/>
            <person name="Sykes S."/>
            <person name="Wortman J."/>
            <person name="Nusbaum C."/>
            <person name="Birren B."/>
        </authorList>
    </citation>
    <scope>NUCLEOTIDE SEQUENCE [LARGE SCALE GENOMIC DNA]</scope>
    <source>
        <strain evidence="2 3">BCC8398</strain>
    </source>
</reference>
<dbReference type="EMBL" id="KI669505">
    <property type="protein sequence ID" value="OCF33386.1"/>
    <property type="molecule type" value="Genomic_DNA"/>
</dbReference>
<dbReference type="Proteomes" id="UP000092666">
    <property type="component" value="Unassembled WGS sequence"/>
</dbReference>
<dbReference type="Pfam" id="PF01026">
    <property type="entry name" value="TatD_DNase"/>
    <property type="match status" value="1"/>
</dbReference>
<feature type="region of interest" description="Disordered" evidence="1">
    <location>
        <begin position="1"/>
        <end position="54"/>
    </location>
</feature>
<dbReference type="InterPro" id="IPR032466">
    <property type="entry name" value="Metal_Hydrolase"/>
</dbReference>
<organism evidence="2 3">
    <name type="scientific">Kwoniella heveanensis BCC8398</name>
    <dbReference type="NCBI Taxonomy" id="1296120"/>
    <lineage>
        <taxon>Eukaryota</taxon>
        <taxon>Fungi</taxon>
        <taxon>Dikarya</taxon>
        <taxon>Basidiomycota</taxon>
        <taxon>Agaricomycotina</taxon>
        <taxon>Tremellomycetes</taxon>
        <taxon>Tremellales</taxon>
        <taxon>Cryptococcaceae</taxon>
        <taxon>Kwoniella</taxon>
    </lineage>
</organism>
<dbReference type="PANTHER" id="PTHR47345">
    <property type="entry name" value="CUT9-INTERACTING PROTEIN SCN1"/>
    <property type="match status" value="1"/>
</dbReference>
<dbReference type="SUPFAM" id="SSF51556">
    <property type="entry name" value="Metallo-dependent hydrolases"/>
    <property type="match status" value="1"/>
</dbReference>